<evidence type="ECO:0000313" key="2">
    <source>
        <dbReference type="EMBL" id="MBB3889931.1"/>
    </source>
</evidence>
<keyword evidence="1" id="KW-1133">Transmembrane helix</keyword>
<keyword evidence="3" id="KW-1185">Reference proteome</keyword>
<evidence type="ECO:0000256" key="1">
    <source>
        <dbReference type="SAM" id="Phobius"/>
    </source>
</evidence>
<sequence>MKQKSEYVRSERGGDTLFTVTPAPAPKFIYLGVIGAIAVVMGLPMLPLGIVLIGIGGLAIWAAFIRDMRPPEHRGTSVIIVGPDRIEAAGRTFKAEDIHRLLIRNAVTGQEGDVTIVNPSVSVAAGMGYRAKVAQIANALTLEGGGKATVLAGGMDEVTAYGLLRDVSRAIGFERAA</sequence>
<name>A0A839ZX38_9CAUL</name>
<dbReference type="Proteomes" id="UP000530564">
    <property type="component" value="Unassembled WGS sequence"/>
</dbReference>
<dbReference type="AlphaFoldDB" id="A0A839ZX38"/>
<accession>A0A839ZX38</accession>
<feature type="transmembrane region" description="Helical" evidence="1">
    <location>
        <begin position="28"/>
        <end position="61"/>
    </location>
</feature>
<organism evidence="2 3">
    <name type="scientific">Phenylobacterium haematophilum</name>
    <dbReference type="NCBI Taxonomy" id="98513"/>
    <lineage>
        <taxon>Bacteria</taxon>
        <taxon>Pseudomonadati</taxon>
        <taxon>Pseudomonadota</taxon>
        <taxon>Alphaproteobacteria</taxon>
        <taxon>Caulobacterales</taxon>
        <taxon>Caulobacteraceae</taxon>
        <taxon>Phenylobacterium</taxon>
    </lineage>
</organism>
<gene>
    <name evidence="2" type="ORF">GGQ61_000628</name>
</gene>
<dbReference type="RefSeq" id="WP_183769848.1">
    <property type="nucleotide sequence ID" value="NZ_JACIDK010000001.1"/>
</dbReference>
<comment type="caution">
    <text evidence="2">The sequence shown here is derived from an EMBL/GenBank/DDBJ whole genome shotgun (WGS) entry which is preliminary data.</text>
</comment>
<evidence type="ECO:0000313" key="3">
    <source>
        <dbReference type="Proteomes" id="UP000530564"/>
    </source>
</evidence>
<reference evidence="2 3" key="1">
    <citation type="submission" date="2020-08" db="EMBL/GenBank/DDBJ databases">
        <title>Genomic Encyclopedia of Type Strains, Phase IV (KMG-IV): sequencing the most valuable type-strain genomes for metagenomic binning, comparative biology and taxonomic classification.</title>
        <authorList>
            <person name="Goeker M."/>
        </authorList>
    </citation>
    <scope>NUCLEOTIDE SEQUENCE [LARGE SCALE GENOMIC DNA]</scope>
    <source>
        <strain evidence="2 3">DSM 21793</strain>
    </source>
</reference>
<proteinExistence type="predicted"/>
<keyword evidence="1" id="KW-0472">Membrane</keyword>
<keyword evidence="1" id="KW-0812">Transmembrane</keyword>
<protein>
    <submittedName>
        <fullName evidence="2">Uncharacterized protein</fullName>
    </submittedName>
</protein>
<dbReference type="EMBL" id="JACIDK010000001">
    <property type="protein sequence ID" value="MBB3889931.1"/>
    <property type="molecule type" value="Genomic_DNA"/>
</dbReference>